<name>A0A4R6KCQ7_9ACTN</name>
<sequence>MRRLRILLLAGLVLVVTSAGVHATAGSADRGGRTRAAVQAPVADTPSPTLGSTPQPGVNPPGDTDADPSDFDQTPLAVISFLFLGLLVGGSLLFYLWRRSRRTRELARQRRDGDE</sequence>
<dbReference type="AlphaFoldDB" id="A0A4R6KCQ7"/>
<dbReference type="RefSeq" id="WP_133801413.1">
    <property type="nucleotide sequence ID" value="NZ_SNWQ01000008.1"/>
</dbReference>
<evidence type="ECO:0000313" key="4">
    <source>
        <dbReference type="EMBL" id="TDO47989.1"/>
    </source>
</evidence>
<reference evidence="4 5" key="1">
    <citation type="submission" date="2019-03" db="EMBL/GenBank/DDBJ databases">
        <title>Genomic Encyclopedia of Type Strains, Phase III (KMG-III): the genomes of soil and plant-associated and newly described type strains.</title>
        <authorList>
            <person name="Whitman W."/>
        </authorList>
    </citation>
    <scope>NUCLEOTIDE SEQUENCE [LARGE SCALE GENOMIC DNA]</scope>
    <source>
        <strain evidence="4 5">VKM Ac-2527</strain>
    </source>
</reference>
<evidence type="ECO:0008006" key="6">
    <source>
        <dbReference type="Google" id="ProtNLM"/>
    </source>
</evidence>
<dbReference type="EMBL" id="SNWQ01000008">
    <property type="protein sequence ID" value="TDO47989.1"/>
    <property type="molecule type" value="Genomic_DNA"/>
</dbReference>
<keyword evidence="3" id="KW-0732">Signal</keyword>
<keyword evidence="2" id="KW-1133">Transmembrane helix</keyword>
<comment type="caution">
    <text evidence="4">The sequence shown here is derived from an EMBL/GenBank/DDBJ whole genome shotgun (WGS) entry which is preliminary data.</text>
</comment>
<feature type="transmembrane region" description="Helical" evidence="2">
    <location>
        <begin position="76"/>
        <end position="97"/>
    </location>
</feature>
<evidence type="ECO:0000256" key="3">
    <source>
        <dbReference type="SAM" id="SignalP"/>
    </source>
</evidence>
<keyword evidence="5" id="KW-1185">Reference proteome</keyword>
<keyword evidence="2" id="KW-0472">Membrane</keyword>
<proteinExistence type="predicted"/>
<accession>A0A4R6KCQ7</accession>
<dbReference type="OrthoDB" id="9964673at2"/>
<gene>
    <name evidence="4" type="ORF">EV643_108306</name>
</gene>
<feature type="signal peptide" evidence="3">
    <location>
        <begin position="1"/>
        <end position="23"/>
    </location>
</feature>
<evidence type="ECO:0000256" key="1">
    <source>
        <dbReference type="SAM" id="MobiDB-lite"/>
    </source>
</evidence>
<dbReference type="Proteomes" id="UP000295388">
    <property type="component" value="Unassembled WGS sequence"/>
</dbReference>
<evidence type="ECO:0000256" key="2">
    <source>
        <dbReference type="SAM" id="Phobius"/>
    </source>
</evidence>
<feature type="chain" id="PRO_5038635138" description="LPXTG-motif cell wall-anchored protein" evidence="3">
    <location>
        <begin position="24"/>
        <end position="115"/>
    </location>
</feature>
<organism evidence="4 5">
    <name type="scientific">Kribbella caucasensis</name>
    <dbReference type="NCBI Taxonomy" id="2512215"/>
    <lineage>
        <taxon>Bacteria</taxon>
        <taxon>Bacillati</taxon>
        <taxon>Actinomycetota</taxon>
        <taxon>Actinomycetes</taxon>
        <taxon>Propionibacteriales</taxon>
        <taxon>Kribbellaceae</taxon>
        <taxon>Kribbella</taxon>
    </lineage>
</organism>
<protein>
    <recommendedName>
        <fullName evidence="6">LPXTG-motif cell wall-anchored protein</fullName>
    </recommendedName>
</protein>
<feature type="compositionally biased region" description="Polar residues" evidence="1">
    <location>
        <begin position="46"/>
        <end position="56"/>
    </location>
</feature>
<feature type="region of interest" description="Disordered" evidence="1">
    <location>
        <begin position="24"/>
        <end position="70"/>
    </location>
</feature>
<evidence type="ECO:0000313" key="5">
    <source>
        <dbReference type="Proteomes" id="UP000295388"/>
    </source>
</evidence>
<keyword evidence="2" id="KW-0812">Transmembrane</keyword>